<keyword evidence="4" id="KW-1185">Reference proteome</keyword>
<proteinExistence type="predicted"/>
<sequence length="284" mass="32534">MPVSFPCPRPRESIRGCRLDTFTTAGAVALLCWEICITFDDELKYIWPKPNSSLLKWLFLFHRYFALCAQLSFRIACLSMFNTSTPITLHMCKVFWICQAAAAQSLMLSIDIILMMRVYYLYNRKRWMGILLFSIFSTGHITQGISAVHAFSRLHYHPVCLVIRLPHSLVYYRFAVTITHLIILGLTAWKHVFALFGGWGSTPILSLMLRDGILMFVIIGFMSIFSMVRKGAFGNHIFWWFLSIVSSFGCRVIINMQRLRTLKPSEPAEFTTECDGLGTGRAES</sequence>
<dbReference type="EMBL" id="KN832973">
    <property type="protein sequence ID" value="KIM90263.1"/>
    <property type="molecule type" value="Genomic_DNA"/>
</dbReference>
<feature type="transmembrane region" description="Helical" evidence="1">
    <location>
        <begin position="171"/>
        <end position="192"/>
    </location>
</feature>
<feature type="transmembrane region" description="Helical" evidence="1">
    <location>
        <begin position="204"/>
        <end position="225"/>
    </location>
</feature>
<evidence type="ECO:0000256" key="1">
    <source>
        <dbReference type="SAM" id="Phobius"/>
    </source>
</evidence>
<reference evidence="3 4" key="1">
    <citation type="submission" date="2014-04" db="EMBL/GenBank/DDBJ databases">
        <authorList>
            <consortium name="DOE Joint Genome Institute"/>
            <person name="Kuo A."/>
            <person name="Tarkka M."/>
            <person name="Buscot F."/>
            <person name="Kohler A."/>
            <person name="Nagy L.G."/>
            <person name="Floudas D."/>
            <person name="Copeland A."/>
            <person name="Barry K.W."/>
            <person name="Cichocki N."/>
            <person name="Veneault-Fourrey C."/>
            <person name="LaButti K."/>
            <person name="Lindquist E.A."/>
            <person name="Lipzen A."/>
            <person name="Lundell T."/>
            <person name="Morin E."/>
            <person name="Murat C."/>
            <person name="Sun H."/>
            <person name="Tunlid A."/>
            <person name="Henrissat B."/>
            <person name="Grigoriev I.V."/>
            <person name="Hibbett D.S."/>
            <person name="Martin F."/>
            <person name="Nordberg H.P."/>
            <person name="Cantor M.N."/>
            <person name="Hua S.X."/>
        </authorList>
    </citation>
    <scope>NUCLEOTIDE SEQUENCE [LARGE SCALE GENOMIC DNA]</scope>
    <source>
        <strain evidence="3 4">F 1598</strain>
    </source>
</reference>
<dbReference type="Pfam" id="PF20151">
    <property type="entry name" value="DUF6533"/>
    <property type="match status" value="1"/>
</dbReference>
<dbReference type="Proteomes" id="UP000054166">
    <property type="component" value="Unassembled WGS sequence"/>
</dbReference>
<feature type="transmembrane region" description="Helical" evidence="1">
    <location>
        <begin position="94"/>
        <end position="115"/>
    </location>
</feature>
<name>A0A0C3BUP9_PILCF</name>
<evidence type="ECO:0000313" key="4">
    <source>
        <dbReference type="Proteomes" id="UP000054166"/>
    </source>
</evidence>
<keyword evidence="1" id="KW-1133">Transmembrane helix</keyword>
<keyword evidence="1" id="KW-0812">Transmembrane</keyword>
<protein>
    <recommendedName>
        <fullName evidence="2">DUF6533 domain-containing protein</fullName>
    </recommendedName>
</protein>
<dbReference type="OrthoDB" id="2637653at2759"/>
<dbReference type="InterPro" id="IPR045340">
    <property type="entry name" value="DUF6533"/>
</dbReference>
<gene>
    <name evidence="3" type="ORF">PILCRDRAFT_177324</name>
</gene>
<accession>A0A0C3BUP9</accession>
<feature type="transmembrane region" description="Helical" evidence="1">
    <location>
        <begin position="237"/>
        <end position="254"/>
    </location>
</feature>
<dbReference type="AlphaFoldDB" id="A0A0C3BUP9"/>
<reference evidence="4" key="2">
    <citation type="submission" date="2015-01" db="EMBL/GenBank/DDBJ databases">
        <title>Evolutionary Origins and Diversification of the Mycorrhizal Mutualists.</title>
        <authorList>
            <consortium name="DOE Joint Genome Institute"/>
            <consortium name="Mycorrhizal Genomics Consortium"/>
            <person name="Kohler A."/>
            <person name="Kuo A."/>
            <person name="Nagy L.G."/>
            <person name="Floudas D."/>
            <person name="Copeland A."/>
            <person name="Barry K.W."/>
            <person name="Cichocki N."/>
            <person name="Veneault-Fourrey C."/>
            <person name="LaButti K."/>
            <person name="Lindquist E.A."/>
            <person name="Lipzen A."/>
            <person name="Lundell T."/>
            <person name="Morin E."/>
            <person name="Murat C."/>
            <person name="Riley R."/>
            <person name="Ohm R."/>
            <person name="Sun H."/>
            <person name="Tunlid A."/>
            <person name="Henrissat B."/>
            <person name="Grigoriev I.V."/>
            <person name="Hibbett D.S."/>
            <person name="Martin F."/>
        </authorList>
    </citation>
    <scope>NUCLEOTIDE SEQUENCE [LARGE SCALE GENOMIC DNA]</scope>
    <source>
        <strain evidence="4">F 1598</strain>
    </source>
</reference>
<dbReference type="InParanoid" id="A0A0C3BUP9"/>
<evidence type="ECO:0000313" key="3">
    <source>
        <dbReference type="EMBL" id="KIM90263.1"/>
    </source>
</evidence>
<feature type="domain" description="DUF6533" evidence="2">
    <location>
        <begin position="24"/>
        <end position="67"/>
    </location>
</feature>
<evidence type="ECO:0000259" key="2">
    <source>
        <dbReference type="Pfam" id="PF20151"/>
    </source>
</evidence>
<keyword evidence="1" id="KW-0472">Membrane</keyword>
<dbReference type="HOGENOM" id="CLU_035509_10_5_1"/>
<feature type="transmembrane region" description="Helical" evidence="1">
    <location>
        <begin position="127"/>
        <end position="151"/>
    </location>
</feature>
<organism evidence="3 4">
    <name type="scientific">Piloderma croceum (strain F 1598)</name>
    <dbReference type="NCBI Taxonomy" id="765440"/>
    <lineage>
        <taxon>Eukaryota</taxon>
        <taxon>Fungi</taxon>
        <taxon>Dikarya</taxon>
        <taxon>Basidiomycota</taxon>
        <taxon>Agaricomycotina</taxon>
        <taxon>Agaricomycetes</taxon>
        <taxon>Agaricomycetidae</taxon>
        <taxon>Atheliales</taxon>
        <taxon>Atheliaceae</taxon>
        <taxon>Piloderma</taxon>
    </lineage>
</organism>